<protein>
    <submittedName>
        <fullName evidence="1">Uncharacterized protein</fullName>
    </submittedName>
</protein>
<evidence type="ECO:0000313" key="2">
    <source>
        <dbReference type="Proteomes" id="UP000198324"/>
    </source>
</evidence>
<dbReference type="RefSeq" id="WP_089271338.1">
    <property type="nucleotide sequence ID" value="NZ_FZOC01000001.1"/>
</dbReference>
<dbReference type="Proteomes" id="UP000198324">
    <property type="component" value="Unassembled WGS sequence"/>
</dbReference>
<sequence>MGRTLQVRLSAWTFDPAEVEKRWPRLVALGFSPPTLLEQERGVLELVDNLADRLEMGVLPEPAQTTIATAVKRAAAARQRLSNALADWKPGEANTATDDIEEALDEAEQDARKLKHVPGLD</sequence>
<proteinExistence type="predicted"/>
<gene>
    <name evidence="1" type="ORF">SAMN04488503_0481</name>
</gene>
<keyword evidence="2" id="KW-1185">Reference proteome</keyword>
<evidence type="ECO:0000313" key="1">
    <source>
        <dbReference type="EMBL" id="SNR63126.1"/>
    </source>
</evidence>
<dbReference type="AlphaFoldDB" id="A0A238XVQ7"/>
<reference evidence="1 2" key="1">
    <citation type="submission" date="2017-06" db="EMBL/GenBank/DDBJ databases">
        <authorList>
            <person name="Kim H.J."/>
            <person name="Triplett B.A."/>
        </authorList>
    </citation>
    <scope>NUCLEOTIDE SEQUENCE [LARGE SCALE GENOMIC DNA]</scope>
    <source>
        <strain evidence="1 2">DSM 13116</strain>
    </source>
</reference>
<dbReference type="OrthoDB" id="5471998at2"/>
<accession>A0A238XVQ7</accession>
<organism evidence="1 2">
    <name type="scientific">Humidesulfovibrio mexicanus</name>
    <dbReference type="NCBI Taxonomy" id="147047"/>
    <lineage>
        <taxon>Bacteria</taxon>
        <taxon>Pseudomonadati</taxon>
        <taxon>Thermodesulfobacteriota</taxon>
        <taxon>Desulfovibrionia</taxon>
        <taxon>Desulfovibrionales</taxon>
        <taxon>Desulfovibrionaceae</taxon>
        <taxon>Humidesulfovibrio</taxon>
    </lineage>
</organism>
<name>A0A238XVQ7_9BACT</name>
<dbReference type="EMBL" id="FZOC01000001">
    <property type="protein sequence ID" value="SNR63126.1"/>
    <property type="molecule type" value="Genomic_DNA"/>
</dbReference>